<evidence type="ECO:0000313" key="2">
    <source>
        <dbReference type="EMBL" id="PST83168.1"/>
    </source>
</evidence>
<keyword evidence="3" id="KW-1185">Reference proteome</keyword>
<feature type="transmembrane region" description="Helical" evidence="1">
    <location>
        <begin position="76"/>
        <end position="97"/>
    </location>
</feature>
<dbReference type="RefSeq" id="WP_107215428.1">
    <property type="nucleotide sequence ID" value="NZ_KZ686269.1"/>
</dbReference>
<feature type="transmembrane region" description="Helical" evidence="1">
    <location>
        <begin position="164"/>
        <end position="181"/>
    </location>
</feature>
<evidence type="ECO:0000313" key="3">
    <source>
        <dbReference type="Proteomes" id="UP000240912"/>
    </source>
</evidence>
<dbReference type="EMBL" id="PYLS01000005">
    <property type="protein sequence ID" value="PST83168.1"/>
    <property type="molecule type" value="Genomic_DNA"/>
</dbReference>
<dbReference type="InterPro" id="IPR022134">
    <property type="entry name" value="DUF3667"/>
</dbReference>
<comment type="caution">
    <text evidence="2">The sequence shown here is derived from an EMBL/GenBank/DDBJ whole genome shotgun (WGS) entry which is preliminary data.</text>
</comment>
<name>A0A2T3HL26_9SPHI</name>
<evidence type="ECO:0000256" key="1">
    <source>
        <dbReference type="SAM" id="Phobius"/>
    </source>
</evidence>
<feature type="transmembrane region" description="Helical" evidence="1">
    <location>
        <begin position="216"/>
        <end position="243"/>
    </location>
</feature>
<dbReference type="AlphaFoldDB" id="A0A2T3HL26"/>
<keyword evidence="1" id="KW-1133">Transmembrane helix</keyword>
<dbReference type="Pfam" id="PF12412">
    <property type="entry name" value="DUF3667"/>
    <property type="match status" value="1"/>
</dbReference>
<feature type="transmembrane region" description="Helical" evidence="1">
    <location>
        <begin position="123"/>
        <end position="143"/>
    </location>
</feature>
<gene>
    <name evidence="2" type="ORF">C7T94_11245</name>
</gene>
<reference evidence="2 3" key="1">
    <citation type="submission" date="2018-03" db="EMBL/GenBank/DDBJ databases">
        <authorList>
            <person name="Keele B.F."/>
        </authorList>
    </citation>
    <scope>NUCLEOTIDE SEQUENCE [LARGE SCALE GENOMIC DNA]</scope>
    <source>
        <strain evidence="2 3">YL28-9</strain>
    </source>
</reference>
<evidence type="ECO:0008006" key="4">
    <source>
        <dbReference type="Google" id="ProtNLM"/>
    </source>
</evidence>
<organism evidence="2 3">
    <name type="scientific">Pedobacter yulinensis</name>
    <dbReference type="NCBI Taxonomy" id="2126353"/>
    <lineage>
        <taxon>Bacteria</taxon>
        <taxon>Pseudomonadati</taxon>
        <taxon>Bacteroidota</taxon>
        <taxon>Sphingobacteriia</taxon>
        <taxon>Sphingobacteriales</taxon>
        <taxon>Sphingobacteriaceae</taxon>
        <taxon>Pedobacter</taxon>
    </lineage>
</organism>
<proteinExistence type="predicted"/>
<protein>
    <recommendedName>
        <fullName evidence="4">DUF3667 domain-containing protein</fullName>
    </recommendedName>
</protein>
<dbReference type="OrthoDB" id="7446256at2"/>
<dbReference type="Proteomes" id="UP000240912">
    <property type="component" value="Unassembled WGS sequence"/>
</dbReference>
<feature type="transmembrane region" description="Helical" evidence="1">
    <location>
        <begin position="187"/>
        <end position="204"/>
    </location>
</feature>
<sequence>MSSACLNCATHLTETYCPKCGQKSTTHRYSIKHFVEHDFVHGVWHVDRGLLFTVKQLFTRPGHSVREYIQGKRVNYFSFITLILLILTITTLIAPYVHVKLSDLAPGNNRQAMTTLEQFISKYPKLVIVLMVPLNSVFSFLWFRKARLNFSEHLVANSYKAASELLIGLAFTFVIILYPNISVLRILYMALISPSILVYGIWFYRQLFSAFGYSKWALLGRSLAVIVSILLFHVVLGVVWSIVQR</sequence>
<accession>A0A2T3HL26</accession>
<keyword evidence="1" id="KW-0472">Membrane</keyword>
<keyword evidence="1" id="KW-0812">Transmembrane</keyword>